<keyword evidence="5" id="KW-0998">Cell outer membrane</keyword>
<dbReference type="InterPro" id="IPR033985">
    <property type="entry name" value="SusD-like_N"/>
</dbReference>
<reference evidence="9 10" key="1">
    <citation type="submission" date="2016-08" db="EMBL/GenBank/DDBJ databases">
        <authorList>
            <person name="Seilhamer J.J."/>
        </authorList>
    </citation>
    <scope>NUCLEOTIDE SEQUENCE [LARGE SCALE GENOMIC DNA]</scope>
    <source>
        <strain evidence="9">ING2-E5A</strain>
    </source>
</reference>
<evidence type="ECO:0000256" key="1">
    <source>
        <dbReference type="ARBA" id="ARBA00004442"/>
    </source>
</evidence>
<accession>A0A1G4G932</accession>
<dbReference type="InterPro" id="IPR011990">
    <property type="entry name" value="TPR-like_helical_dom_sf"/>
</dbReference>
<dbReference type="Gene3D" id="1.25.40.390">
    <property type="match status" value="2"/>
</dbReference>
<evidence type="ECO:0000256" key="5">
    <source>
        <dbReference type="ARBA" id="ARBA00023237"/>
    </source>
</evidence>
<dbReference type="AlphaFoldDB" id="A0A1G4G932"/>
<evidence type="ECO:0000256" key="3">
    <source>
        <dbReference type="ARBA" id="ARBA00022729"/>
    </source>
</evidence>
<evidence type="ECO:0000256" key="4">
    <source>
        <dbReference type="ARBA" id="ARBA00023136"/>
    </source>
</evidence>
<dbReference type="InterPro" id="IPR012944">
    <property type="entry name" value="SusD_RagB_dom"/>
</dbReference>
<dbReference type="EMBL" id="LT608328">
    <property type="protein sequence ID" value="SCM59053.1"/>
    <property type="molecule type" value="Genomic_DNA"/>
</dbReference>
<evidence type="ECO:0000259" key="8">
    <source>
        <dbReference type="Pfam" id="PF14322"/>
    </source>
</evidence>
<protein>
    <submittedName>
        <fullName evidence="9">SusD family protein</fullName>
    </submittedName>
</protein>
<organism evidence="9 10">
    <name type="scientific">Petrimonas mucosa</name>
    <dbReference type="NCBI Taxonomy" id="1642646"/>
    <lineage>
        <taxon>Bacteria</taxon>
        <taxon>Pseudomonadati</taxon>
        <taxon>Bacteroidota</taxon>
        <taxon>Bacteroidia</taxon>
        <taxon>Bacteroidales</taxon>
        <taxon>Dysgonomonadaceae</taxon>
        <taxon>Petrimonas</taxon>
    </lineage>
</organism>
<dbReference type="Pfam" id="PF07980">
    <property type="entry name" value="SusD_RagB"/>
    <property type="match status" value="2"/>
</dbReference>
<name>A0A1G4G932_9BACT</name>
<comment type="subcellular location">
    <subcellularLocation>
        <location evidence="1">Cell outer membrane</location>
    </subcellularLocation>
</comment>
<dbReference type="SUPFAM" id="SSF48452">
    <property type="entry name" value="TPR-like"/>
    <property type="match status" value="1"/>
</dbReference>
<dbReference type="Proteomes" id="UP000178485">
    <property type="component" value="Chromosome i"/>
</dbReference>
<keyword evidence="10" id="KW-1185">Reference proteome</keyword>
<sequence>MKKEYIKLIFTALILLCIQSCADLDLPSDGRLTLKDMFSSYQRTKNYYNSCKAYFPQVGFMYQEQRTPLASFSDEAHDASDGVSGAVFDWYNNRTSSSNNPVAGSYSWAHYFQGIRKCNTFLASINDPELATAVIDEDEKNGWIGEILVLRAFYYLQLIKRYGGVPIIDTPYEVTHDFSQDRRASFEECVDFIMADCDAALAIPESEKSDIGFRWYINDNERGVITRAFAYAVKSQAALYAASPLWKTGESKYDWQKATEITKEALDQCLAHGFELFNTKPAEDIAQNAYAYYFILRSDPSRSVDKETIFESTSSRTNVWKYAGTPITEGAEKAGAGPSQELVDAYGMQATGEMAILGYNDQDHLQPIINTASGYDPSNPYEGRDPRFYASIYYNNSPRSLSTGNIEKDLYPMSLNEGVKNNVTVTRQGDEITLTTTGSDPWIHGNPIGRKLSNAEKRVVSFEYKSSQTVSSVEFFFCVAGGPQGGVSTGENIRIEASSEWKRFEYDLSDAIARWGFGVNANGGAQPENHFLRFDLTGGAGYEITIRNLRIEAFTPPPAPVPVETFVGGNCGISDDITETRYTRTGYYLRKFNNYKSNVNVDGDGFMKVFRLAELYLNFAEAASNAVGHETAVAGTTPGAAPLSAREAVNIVRARAEMPPLPTGLTPEEFQVRYRNERQVELAFEEHRFFDVRRWKILNETDKFVTGMRIVKENDKFIYNRFKLQERGTNADKYLILPISLSEASKMESFTGVNWQNPGW</sequence>
<evidence type="ECO:0000256" key="6">
    <source>
        <dbReference type="SAM" id="SignalP"/>
    </source>
</evidence>
<evidence type="ECO:0000313" key="10">
    <source>
        <dbReference type="Proteomes" id="UP000178485"/>
    </source>
</evidence>
<dbReference type="STRING" id="1642646.ING2E5A_2242"/>
<evidence type="ECO:0000259" key="7">
    <source>
        <dbReference type="Pfam" id="PF07980"/>
    </source>
</evidence>
<dbReference type="KEGG" id="pmuc:ING2E5A_2242"/>
<feature type="domain" description="SusD-like N-terminal" evidence="8">
    <location>
        <begin position="83"/>
        <end position="211"/>
    </location>
</feature>
<comment type="similarity">
    <text evidence="2">Belongs to the SusD family.</text>
</comment>
<keyword evidence="3 6" id="KW-0732">Signal</keyword>
<evidence type="ECO:0000313" key="9">
    <source>
        <dbReference type="EMBL" id="SCM59053.1"/>
    </source>
</evidence>
<gene>
    <name evidence="9" type="ORF">ING2E5A_2242</name>
</gene>
<feature type="signal peptide" evidence="6">
    <location>
        <begin position="1"/>
        <end position="22"/>
    </location>
</feature>
<dbReference type="GO" id="GO:0009279">
    <property type="term" value="C:cell outer membrane"/>
    <property type="evidence" value="ECO:0007669"/>
    <property type="project" value="UniProtKB-SubCell"/>
</dbReference>
<evidence type="ECO:0000256" key="2">
    <source>
        <dbReference type="ARBA" id="ARBA00006275"/>
    </source>
</evidence>
<feature type="domain" description="RagB/SusD" evidence="7">
    <location>
        <begin position="326"/>
        <end position="408"/>
    </location>
</feature>
<feature type="chain" id="PRO_5009603961" evidence="6">
    <location>
        <begin position="23"/>
        <end position="760"/>
    </location>
</feature>
<feature type="domain" description="RagB/SusD" evidence="7">
    <location>
        <begin position="579"/>
        <end position="760"/>
    </location>
</feature>
<dbReference type="RefSeq" id="WP_231960378.1">
    <property type="nucleotide sequence ID" value="NZ_LT608328.1"/>
</dbReference>
<dbReference type="Pfam" id="PF14322">
    <property type="entry name" value="SusD-like_3"/>
    <property type="match status" value="1"/>
</dbReference>
<keyword evidence="4" id="KW-0472">Membrane</keyword>
<proteinExistence type="inferred from homology"/>